<evidence type="ECO:0000313" key="1">
    <source>
        <dbReference type="EMBL" id="TDC82608.1"/>
    </source>
</evidence>
<reference evidence="1 2" key="1">
    <citation type="submission" date="2019-03" db="EMBL/GenBank/DDBJ databases">
        <title>Draft genome sequences of novel Actinobacteria.</title>
        <authorList>
            <person name="Sahin N."/>
            <person name="Ay H."/>
            <person name="Saygin H."/>
        </authorList>
    </citation>
    <scope>NUCLEOTIDE SEQUENCE [LARGE SCALE GENOMIC DNA]</scope>
    <source>
        <strain evidence="1 2">KC310</strain>
    </source>
</reference>
<dbReference type="EMBL" id="SMKO01000390">
    <property type="protein sequence ID" value="TDC82608.1"/>
    <property type="molecule type" value="Genomic_DNA"/>
</dbReference>
<accession>A0A4R4TVI9</accession>
<dbReference type="InterPro" id="IPR034660">
    <property type="entry name" value="DinB/YfiT-like"/>
</dbReference>
<evidence type="ECO:0008006" key="3">
    <source>
        <dbReference type="Google" id="ProtNLM"/>
    </source>
</evidence>
<keyword evidence="2" id="KW-1185">Reference proteome</keyword>
<sequence length="68" mass="7641">MNEVLLDAVRHNNWATKELVRFCQDRDLSGEQLEVRGVGTFGGILATLRHIIVSDGSYIRRLAESELA</sequence>
<comment type="caution">
    <text evidence="1">The sequence shown here is derived from an EMBL/GenBank/DDBJ whole genome shotgun (WGS) entry which is preliminary data.</text>
</comment>
<gene>
    <name evidence="1" type="ORF">E1292_50225</name>
</gene>
<evidence type="ECO:0000313" key="2">
    <source>
        <dbReference type="Proteomes" id="UP000295258"/>
    </source>
</evidence>
<name>A0A4R4TVI9_9ACTN</name>
<dbReference type="SUPFAM" id="SSF109854">
    <property type="entry name" value="DinB/YfiT-like putative metalloenzymes"/>
    <property type="match status" value="1"/>
</dbReference>
<dbReference type="RefSeq" id="WP_132606848.1">
    <property type="nucleotide sequence ID" value="NZ_SMKO01000390.1"/>
</dbReference>
<protein>
    <recommendedName>
        <fullName evidence="3">Damage-inducible protein DinB</fullName>
    </recommendedName>
</protein>
<dbReference type="Gene3D" id="1.20.120.450">
    <property type="entry name" value="dinb family like domain"/>
    <property type="match status" value="1"/>
</dbReference>
<organism evidence="1 2">
    <name type="scientific">Nonomuraea deserti</name>
    <dbReference type="NCBI Taxonomy" id="1848322"/>
    <lineage>
        <taxon>Bacteria</taxon>
        <taxon>Bacillati</taxon>
        <taxon>Actinomycetota</taxon>
        <taxon>Actinomycetes</taxon>
        <taxon>Streptosporangiales</taxon>
        <taxon>Streptosporangiaceae</taxon>
        <taxon>Nonomuraea</taxon>
    </lineage>
</organism>
<dbReference type="AlphaFoldDB" id="A0A4R4TVI9"/>
<dbReference type="Proteomes" id="UP000295258">
    <property type="component" value="Unassembled WGS sequence"/>
</dbReference>
<proteinExistence type="predicted"/>